<feature type="transmembrane region" description="Helical" evidence="5">
    <location>
        <begin position="822"/>
        <end position="840"/>
    </location>
</feature>
<protein>
    <recommendedName>
        <fullName evidence="7">Receptor ligand binding region domain-containing protein</fullName>
    </recommendedName>
</protein>
<feature type="transmembrane region" description="Helical" evidence="5">
    <location>
        <begin position="781"/>
        <end position="802"/>
    </location>
</feature>
<organism evidence="8 9">
    <name type="scientific">Blepharisma stoltei</name>
    <dbReference type="NCBI Taxonomy" id="1481888"/>
    <lineage>
        <taxon>Eukaryota</taxon>
        <taxon>Sar</taxon>
        <taxon>Alveolata</taxon>
        <taxon>Ciliophora</taxon>
        <taxon>Postciliodesmatophora</taxon>
        <taxon>Heterotrichea</taxon>
        <taxon>Heterotrichida</taxon>
        <taxon>Blepharismidae</taxon>
        <taxon>Blepharisma</taxon>
    </lineage>
</organism>
<sequence>MLFIVYLSLIQFTQSLGDFMIYVLYSEQTNSNFVSDAKNYLSNTINHSEQFFDIEVIEMVLNQNLADILDTNLNFLIVDATFNVYWNRIIYEYTENNSIVNLILSLEASHKGDWQFFLHNSVDQHQNIAESVINFFGWNNLAIVSSEVQANLKIASNIEKRLNKKVSLKVVLPDSIIEENIENYIGKIIKPEGIQMFLILVEGGHFQYLLGGLKNEKIYKKGAGILAGSSSVWADGEDGVIMYVEKGLETATSYSEYEFLAIKQFTDMILDFKLKYMSTEPFDLRLIRQLFESNTYQHRKLPIFSIINIDKGEKILKAEFENTKFQVFNRTFLYPGNTTAFPKISETEIVISVASGSTEPNGLPKNLLNPQNFLGSLYAQWVVNNSTSLLNNFYITQFQTDCGSNTYDFNFYYNCMSTNKDQLGVAFLSPSFSAGAVGYVSVFRELGLEIPQCGAGTRVATLSNKTQYPEYMRVTTSAEYFAVILAKGVAYFGWNNVAVIYANKSSIIPVYKRFKQQCETLGINILNDENERMISPGYLRTNFTQYKHIFKNIYESKARVCIILLENPNAWHAIEGLYDVGFRKGDLVPVFYSKTGGVQAISNELDEYIKKRKELMLGSLSVFSNEYIGDYGKQIKSEIAQAFYPQDPSYKCFSFDAFMLAAHGLDYTINRGDDIENPLILNKNLRKQRFVGCSGIISIESNSNNRNSAPINLFNFYYNKTSKTYIETSVIVYNPESSTPFIVMQQIMWPGGSNTVPEDMRDQNFDCPFEKKLVRNSGSGIGMLFGVCFSIFSVSGIITWLIWKKWKIVDYPKLEKTKKLKFADMIVYLVIAIEFFQYLYLGPPISSMNSAVAYASEATSVDLTSFITFKGAIFWIAMIITLCTVLLSIFLNIFTVTRFKHVFKWRCCVNLRLFAETLMPLLGNALFIPIISFLLNVFSCTHATGDSISDTYLDKDCYQYCWQGKHLAFAMQSIIAIFIYVPLTVYYRPVYQEVQESLHIKTMPKYLVIKSLTQIFFVVLKKTLGLYQPEIHGFVYLILFSFYIWIILRIKAYNYDRMCLLLFISMLMVVWSVLFTSLANILEVTFILWLCCQLTGWAAILLWGAIKAKKIPSLIITEKGIDISVLFKFMLGKIEANQIDKKEIKFVSKKEITDPDQCKKVDSNEKIADEEKIEIVIEDEMSDEKVLSSDNVLKIDENEEGKSDDTTRMNTNRKFI</sequence>
<evidence type="ECO:0000256" key="6">
    <source>
        <dbReference type="SAM" id="SignalP"/>
    </source>
</evidence>
<feature type="chain" id="PRO_5043975730" description="Receptor ligand binding region domain-containing protein" evidence="6">
    <location>
        <begin position="18"/>
        <end position="1216"/>
    </location>
</feature>
<dbReference type="InterPro" id="IPR000068">
    <property type="entry name" value="GPCR_3_Ca_sens_rcpt-rel"/>
</dbReference>
<keyword evidence="9" id="KW-1185">Reference proteome</keyword>
<feature type="transmembrane region" description="Helical" evidence="5">
    <location>
        <begin position="872"/>
        <end position="897"/>
    </location>
</feature>
<dbReference type="GO" id="GO:0004930">
    <property type="term" value="F:G protein-coupled receptor activity"/>
    <property type="evidence" value="ECO:0007669"/>
    <property type="project" value="InterPro"/>
</dbReference>
<keyword evidence="6" id="KW-0732">Signal</keyword>
<feature type="signal peptide" evidence="6">
    <location>
        <begin position="1"/>
        <end position="17"/>
    </location>
</feature>
<feature type="transmembrane region" description="Helical" evidence="5">
    <location>
        <begin position="1031"/>
        <end position="1048"/>
    </location>
</feature>
<feature type="domain" description="Receptor ligand binding region" evidence="7">
    <location>
        <begin position="448"/>
        <end position="705"/>
    </location>
</feature>
<dbReference type="Pfam" id="PF01094">
    <property type="entry name" value="ANF_receptor"/>
    <property type="match status" value="1"/>
</dbReference>
<dbReference type="Gene3D" id="3.40.50.2300">
    <property type="match status" value="2"/>
</dbReference>
<feature type="transmembrane region" description="Helical" evidence="5">
    <location>
        <begin position="1007"/>
        <end position="1025"/>
    </location>
</feature>
<proteinExistence type="predicted"/>
<dbReference type="AlphaFoldDB" id="A0AAU9JZJ1"/>
<feature type="transmembrane region" description="Helical" evidence="5">
    <location>
        <begin position="967"/>
        <end position="987"/>
    </location>
</feature>
<feature type="transmembrane region" description="Helical" evidence="5">
    <location>
        <begin position="1086"/>
        <end position="1106"/>
    </location>
</feature>
<evidence type="ECO:0000259" key="7">
    <source>
        <dbReference type="Pfam" id="PF01094"/>
    </source>
</evidence>
<dbReference type="SUPFAM" id="SSF53822">
    <property type="entry name" value="Periplasmic binding protein-like I"/>
    <property type="match status" value="1"/>
</dbReference>
<evidence type="ECO:0000256" key="4">
    <source>
        <dbReference type="ARBA" id="ARBA00023136"/>
    </source>
</evidence>
<gene>
    <name evidence="8" type="ORF">BSTOLATCC_MIC57899</name>
</gene>
<dbReference type="PANTHER" id="PTHR24061">
    <property type="entry name" value="CALCIUM-SENSING RECEPTOR-RELATED"/>
    <property type="match status" value="1"/>
</dbReference>
<keyword evidence="4 5" id="KW-0472">Membrane</keyword>
<dbReference type="EMBL" id="CAJZBQ010000056">
    <property type="protein sequence ID" value="CAG9333079.1"/>
    <property type="molecule type" value="Genomic_DNA"/>
</dbReference>
<comment type="caution">
    <text evidence="8">The sequence shown here is derived from an EMBL/GenBank/DDBJ whole genome shotgun (WGS) entry which is preliminary data.</text>
</comment>
<evidence type="ECO:0000313" key="9">
    <source>
        <dbReference type="Proteomes" id="UP001162131"/>
    </source>
</evidence>
<feature type="transmembrane region" description="Helical" evidence="5">
    <location>
        <begin position="1060"/>
        <end position="1080"/>
    </location>
</feature>
<feature type="transmembrane region" description="Helical" evidence="5">
    <location>
        <begin position="918"/>
        <end position="938"/>
    </location>
</feature>
<keyword evidence="3 5" id="KW-1133">Transmembrane helix</keyword>
<dbReference type="Proteomes" id="UP001162131">
    <property type="component" value="Unassembled WGS sequence"/>
</dbReference>
<comment type="subcellular location">
    <subcellularLocation>
        <location evidence="1">Membrane</location>
    </subcellularLocation>
</comment>
<evidence type="ECO:0000313" key="8">
    <source>
        <dbReference type="EMBL" id="CAG9333079.1"/>
    </source>
</evidence>
<dbReference type="InterPro" id="IPR028082">
    <property type="entry name" value="Peripla_BP_I"/>
</dbReference>
<evidence type="ECO:0000256" key="1">
    <source>
        <dbReference type="ARBA" id="ARBA00004370"/>
    </source>
</evidence>
<evidence type="ECO:0000256" key="3">
    <source>
        <dbReference type="ARBA" id="ARBA00022989"/>
    </source>
</evidence>
<keyword evidence="2 5" id="KW-0812">Transmembrane</keyword>
<dbReference type="InterPro" id="IPR001828">
    <property type="entry name" value="ANF_lig-bd_rcpt"/>
</dbReference>
<accession>A0AAU9JZJ1</accession>
<reference evidence="8" key="1">
    <citation type="submission" date="2021-09" db="EMBL/GenBank/DDBJ databases">
        <authorList>
            <consortium name="AG Swart"/>
            <person name="Singh M."/>
            <person name="Singh A."/>
            <person name="Seah K."/>
            <person name="Emmerich C."/>
        </authorList>
    </citation>
    <scope>NUCLEOTIDE SEQUENCE</scope>
    <source>
        <strain evidence="8">ATCC30299</strain>
    </source>
</reference>
<dbReference type="PANTHER" id="PTHR24061:SF422">
    <property type="entry name" value="G-PROTEIN COUPLED RECEPTORS FAMILY 3 PROFILE DOMAIN-CONTAINING PROTEIN"/>
    <property type="match status" value="1"/>
</dbReference>
<name>A0AAU9JZJ1_9CILI</name>
<evidence type="ECO:0000256" key="2">
    <source>
        <dbReference type="ARBA" id="ARBA00022692"/>
    </source>
</evidence>
<dbReference type="GO" id="GO:0005886">
    <property type="term" value="C:plasma membrane"/>
    <property type="evidence" value="ECO:0007669"/>
    <property type="project" value="TreeGrafter"/>
</dbReference>
<evidence type="ECO:0000256" key="5">
    <source>
        <dbReference type="SAM" id="Phobius"/>
    </source>
</evidence>